<keyword evidence="1" id="KW-0238">DNA-binding</keyword>
<dbReference type="SUPFAM" id="SSF56349">
    <property type="entry name" value="DNA breaking-rejoining enzymes"/>
    <property type="match status" value="1"/>
</dbReference>
<sequence length="334" mass="38965">MGKVNVFIKHYYLDKAGEAPVIVEYTHNQKRWRINPDIKVDPKLIACIYDFDIEAYKLSALASLKPDQRTKIQVNNVLLQNMQAKFNAIVMSFKARSINPEVDYVKQEYQKGQIQVEAKSKTVAEHFAEFIKNKEREIGSGINSYRATWRHFEMFSDKMGLIFLEDLKRELLDNFRIYLKGTGLGGPSIHKHFKDFRIFLNWVKDNDENEQIQIPSAYKNLKLKVRYGDPIGLSVEQFMEFYNIDLSSSPELERTRDLIIFGVSIGGPRHGDLQRIGESLRRHGYNLNNTSITYFESKTGNAHKEIYVNKFGMEVLKKYDQFPYVPSNWRIRSA</sequence>
<evidence type="ECO:0000259" key="2">
    <source>
        <dbReference type="Pfam" id="PF13102"/>
    </source>
</evidence>
<feature type="domain" description="Phage integrase SAM-like" evidence="2">
    <location>
        <begin position="124"/>
        <end position="201"/>
    </location>
</feature>
<keyword evidence="4" id="KW-1185">Reference proteome</keyword>
<evidence type="ECO:0000313" key="3">
    <source>
        <dbReference type="EMBL" id="MBL0745932.1"/>
    </source>
</evidence>
<dbReference type="InterPro" id="IPR025269">
    <property type="entry name" value="SAM-like_dom"/>
</dbReference>
<protein>
    <submittedName>
        <fullName evidence="3">Phage integrase SAM-like domain-containing protein</fullName>
    </submittedName>
</protein>
<name>A0ABS1L352_9BACT</name>
<accession>A0ABS1L352</accession>
<dbReference type="Gene3D" id="1.10.150.130">
    <property type="match status" value="1"/>
</dbReference>
<evidence type="ECO:0000313" key="4">
    <source>
        <dbReference type="Proteomes" id="UP000613030"/>
    </source>
</evidence>
<dbReference type="Pfam" id="PF13102">
    <property type="entry name" value="Phage_int_SAM_5"/>
    <property type="match status" value="1"/>
</dbReference>
<dbReference type="EMBL" id="JAERRB010000022">
    <property type="protein sequence ID" value="MBL0745932.1"/>
    <property type="molecule type" value="Genomic_DNA"/>
</dbReference>
<dbReference type="InterPro" id="IPR010998">
    <property type="entry name" value="Integrase_recombinase_N"/>
</dbReference>
<proteinExistence type="predicted"/>
<dbReference type="RefSeq" id="WP_202016673.1">
    <property type="nucleotide sequence ID" value="NZ_JAERRB010000022.1"/>
</dbReference>
<evidence type="ECO:0000256" key="1">
    <source>
        <dbReference type="ARBA" id="ARBA00023125"/>
    </source>
</evidence>
<gene>
    <name evidence="3" type="ORF">JI741_32160</name>
</gene>
<dbReference type="InterPro" id="IPR011010">
    <property type="entry name" value="DNA_brk_join_enz"/>
</dbReference>
<comment type="caution">
    <text evidence="3">The sequence shown here is derived from an EMBL/GenBank/DDBJ whole genome shotgun (WGS) entry which is preliminary data.</text>
</comment>
<dbReference type="Proteomes" id="UP000613030">
    <property type="component" value="Unassembled WGS sequence"/>
</dbReference>
<organism evidence="3 4">
    <name type="scientific">Chryseolinea lacunae</name>
    <dbReference type="NCBI Taxonomy" id="2801331"/>
    <lineage>
        <taxon>Bacteria</taxon>
        <taxon>Pseudomonadati</taxon>
        <taxon>Bacteroidota</taxon>
        <taxon>Cytophagia</taxon>
        <taxon>Cytophagales</taxon>
        <taxon>Fulvivirgaceae</taxon>
        <taxon>Chryseolinea</taxon>
    </lineage>
</organism>
<reference evidence="3 4" key="1">
    <citation type="submission" date="2021-01" db="EMBL/GenBank/DDBJ databases">
        <title>Chryseolinea sp. Jin1 Genome sequencing and assembly.</title>
        <authorList>
            <person name="Kim I."/>
        </authorList>
    </citation>
    <scope>NUCLEOTIDE SEQUENCE [LARGE SCALE GENOMIC DNA]</scope>
    <source>
        <strain evidence="3 4">Jin1</strain>
    </source>
</reference>